<evidence type="ECO:0000256" key="3">
    <source>
        <dbReference type="ARBA" id="ARBA00023237"/>
    </source>
</evidence>
<dbReference type="InterPro" id="IPR006665">
    <property type="entry name" value="OmpA-like"/>
</dbReference>
<accession>A0A952KHV1</accession>
<feature type="region of interest" description="Disordered" evidence="5">
    <location>
        <begin position="561"/>
        <end position="584"/>
    </location>
</feature>
<dbReference type="InterPro" id="IPR050330">
    <property type="entry name" value="Bact_OuterMem_StrucFunc"/>
</dbReference>
<sequence length="584" mass="59356">MSQPKRWWRGLVPLFVLWLLAAWLQTGAVERDLAGRAGTAIAATTALDSPRAEVAGRDVAVAGLTFSPERTEAAVAAARATDGVRLVRSAVTTPAVAQPFDWSAKRDGTALVLSGHVPTPEARAAILAAARTAFADVEIRDEATYASGAPGSFAAAAAYGLAQAAALSQGSISLSDAGYSIAGEASTAAAYQTAMAATKVLPAGVTLAKADVLPPVLKPYAWSAASDGRTLTLGGAVPSEEARAGLAGMAATAFPGIKIVDGLQIARGAPAGDFAAAAKLGLAQLAQLADGNAVLDDGRLSVSGSGKVGVTAEAIAAAIRTGLPQGFQLASVDVTPATITPYILTAEKTGGALTLSGYYPDDQTHQGILEAARRLFFDETVRDQLAPGAGAPEGFAQAVVAGLGQLARLAQGTLTLSGTDAKLSGQALYEKAVVDIQGAFAAALPRRYRADAWIAVKPPEPAVDAATCQGLFSALLAKGTILFDTGKASISGDSAGLLDNLVVVAQRCPEARIEISGHTDSSGDAAANLDLSKRRAEAVVGYLDAAGIAADRLTAMGYGSTRPIGSNESEEGRAQNRRIDFLVN</sequence>
<gene>
    <name evidence="7" type="ORF">JF625_13265</name>
</gene>
<comment type="subcellular location">
    <subcellularLocation>
        <location evidence="1">Cell outer membrane</location>
    </subcellularLocation>
</comment>
<evidence type="ECO:0000259" key="6">
    <source>
        <dbReference type="PROSITE" id="PS51123"/>
    </source>
</evidence>
<proteinExistence type="predicted"/>
<keyword evidence="2 4" id="KW-0472">Membrane</keyword>
<evidence type="ECO:0000256" key="4">
    <source>
        <dbReference type="PROSITE-ProRule" id="PRU00473"/>
    </source>
</evidence>
<feature type="compositionally biased region" description="Basic and acidic residues" evidence="5">
    <location>
        <begin position="570"/>
        <end position="584"/>
    </location>
</feature>
<dbReference type="PRINTS" id="PR01023">
    <property type="entry name" value="NAFLGMOTY"/>
</dbReference>
<dbReference type="PRINTS" id="PR01021">
    <property type="entry name" value="OMPADOMAIN"/>
</dbReference>
<name>A0A952KHV1_9PROT</name>
<dbReference type="Pfam" id="PF00691">
    <property type="entry name" value="OmpA"/>
    <property type="match status" value="1"/>
</dbReference>
<evidence type="ECO:0000313" key="7">
    <source>
        <dbReference type="EMBL" id="MBW8726111.1"/>
    </source>
</evidence>
<dbReference type="Proteomes" id="UP000700706">
    <property type="component" value="Unassembled WGS sequence"/>
</dbReference>
<dbReference type="EMBL" id="JAEKLZ010000198">
    <property type="protein sequence ID" value="MBW8726111.1"/>
    <property type="molecule type" value="Genomic_DNA"/>
</dbReference>
<dbReference type="PANTHER" id="PTHR30329:SF21">
    <property type="entry name" value="LIPOPROTEIN YIAD-RELATED"/>
    <property type="match status" value="1"/>
</dbReference>
<reference evidence="7" key="1">
    <citation type="submission" date="2020-06" db="EMBL/GenBank/DDBJ databases">
        <title>Stable isotope informed genome-resolved metagenomics uncovers potential trophic interactions in rhizosphere soil.</title>
        <authorList>
            <person name="Starr E.P."/>
            <person name="Shi S."/>
            <person name="Blazewicz S.J."/>
            <person name="Koch B.J."/>
            <person name="Probst A.J."/>
            <person name="Hungate B.A."/>
            <person name="Pett-Ridge J."/>
            <person name="Firestone M.K."/>
            <person name="Banfield J.F."/>
        </authorList>
    </citation>
    <scope>NUCLEOTIDE SEQUENCE</scope>
    <source>
        <strain evidence="7">YM_69_17</strain>
    </source>
</reference>
<dbReference type="Gene3D" id="3.40.1520.20">
    <property type="match status" value="3"/>
</dbReference>
<dbReference type="Gene3D" id="3.30.1330.60">
    <property type="entry name" value="OmpA-like domain"/>
    <property type="match status" value="1"/>
</dbReference>
<evidence type="ECO:0000256" key="2">
    <source>
        <dbReference type="ARBA" id="ARBA00023136"/>
    </source>
</evidence>
<dbReference type="CDD" id="cd07185">
    <property type="entry name" value="OmpA_C-like"/>
    <property type="match status" value="1"/>
</dbReference>
<comment type="caution">
    <text evidence="7">The sequence shown here is derived from an EMBL/GenBank/DDBJ whole genome shotgun (WGS) entry which is preliminary data.</text>
</comment>
<feature type="domain" description="OmpA-like" evidence="6">
    <location>
        <begin position="470"/>
        <end position="584"/>
    </location>
</feature>
<dbReference type="AlphaFoldDB" id="A0A952KHV1"/>
<evidence type="ECO:0000256" key="5">
    <source>
        <dbReference type="SAM" id="MobiDB-lite"/>
    </source>
</evidence>
<keyword evidence="3" id="KW-0998">Cell outer membrane</keyword>
<dbReference type="InterPro" id="IPR036737">
    <property type="entry name" value="OmpA-like_sf"/>
</dbReference>
<dbReference type="GO" id="GO:0009279">
    <property type="term" value="C:cell outer membrane"/>
    <property type="evidence" value="ECO:0007669"/>
    <property type="project" value="UniProtKB-SubCell"/>
</dbReference>
<dbReference type="InterPro" id="IPR006664">
    <property type="entry name" value="OMP_bac"/>
</dbReference>
<organism evidence="7 8">
    <name type="scientific">Inquilinus limosus</name>
    <dbReference type="NCBI Taxonomy" id="171674"/>
    <lineage>
        <taxon>Bacteria</taxon>
        <taxon>Pseudomonadati</taxon>
        <taxon>Pseudomonadota</taxon>
        <taxon>Alphaproteobacteria</taxon>
        <taxon>Rhodospirillales</taxon>
        <taxon>Rhodospirillaceae</taxon>
        <taxon>Inquilinus</taxon>
    </lineage>
</organism>
<evidence type="ECO:0000313" key="8">
    <source>
        <dbReference type="Proteomes" id="UP000700706"/>
    </source>
</evidence>
<evidence type="ECO:0000256" key="1">
    <source>
        <dbReference type="ARBA" id="ARBA00004442"/>
    </source>
</evidence>
<protein>
    <submittedName>
        <fullName evidence="7">OmpA family protein</fullName>
    </submittedName>
</protein>
<dbReference type="PANTHER" id="PTHR30329">
    <property type="entry name" value="STATOR ELEMENT OF FLAGELLAR MOTOR COMPLEX"/>
    <property type="match status" value="1"/>
</dbReference>
<dbReference type="PROSITE" id="PS51123">
    <property type="entry name" value="OMPA_2"/>
    <property type="match status" value="1"/>
</dbReference>
<dbReference type="SUPFAM" id="SSF103088">
    <property type="entry name" value="OmpA-like"/>
    <property type="match status" value="1"/>
</dbReference>